<sequence length="176" mass="19000">MPAKILFIGPMGAGKTTAIAAVSDVAPIATDVLNTDRTQCDKPTTTVAMDYGEIQLEDDMVVLYGIPGQERFDFMWSILAEGALGAVLLLNHERPQARQDLLDYLDAFPELSERGALVVAVGRAGATPGQALQPYREALGARQMALPVFAADVRRKTDVLLLIETLIANAEMNAWT</sequence>
<dbReference type="PANTHER" id="PTHR42708">
    <property type="entry name" value="ATP/GTP-BINDING PROTEIN-RELATED"/>
    <property type="match status" value="1"/>
</dbReference>
<dbReference type="GO" id="GO:0005525">
    <property type="term" value="F:GTP binding"/>
    <property type="evidence" value="ECO:0007669"/>
    <property type="project" value="UniProtKB-KW"/>
</dbReference>
<protein>
    <recommendedName>
        <fullName evidence="7">Signal recognition particle receptor subunit beta, a GTPase</fullName>
    </recommendedName>
</protein>
<dbReference type="OrthoDB" id="4319884at2"/>
<evidence type="ECO:0008006" key="7">
    <source>
        <dbReference type="Google" id="ProtNLM"/>
    </source>
</evidence>
<dbReference type="EMBL" id="FNZE01000023">
    <property type="protein sequence ID" value="SEJ86653.1"/>
    <property type="molecule type" value="Genomic_DNA"/>
</dbReference>
<name>A0A1H7C9W6_9PSED</name>
<proteinExistence type="inferred from homology"/>
<dbReference type="Proteomes" id="UP000242930">
    <property type="component" value="Unassembled WGS sequence"/>
</dbReference>
<keyword evidence="4" id="KW-0342">GTP-binding</keyword>
<comment type="similarity">
    <text evidence="1">Belongs to the GPN-loop GTPase family.</text>
</comment>
<evidence type="ECO:0000256" key="1">
    <source>
        <dbReference type="ARBA" id="ARBA00005290"/>
    </source>
</evidence>
<evidence type="ECO:0000313" key="6">
    <source>
        <dbReference type="Proteomes" id="UP000242930"/>
    </source>
</evidence>
<evidence type="ECO:0000256" key="4">
    <source>
        <dbReference type="ARBA" id="ARBA00023134"/>
    </source>
</evidence>
<dbReference type="GO" id="GO:0016787">
    <property type="term" value="F:hydrolase activity"/>
    <property type="evidence" value="ECO:0007669"/>
    <property type="project" value="UniProtKB-KW"/>
</dbReference>
<gene>
    <name evidence="5" type="ORF">SAMN05216201_12326</name>
</gene>
<dbReference type="SUPFAM" id="SSF52540">
    <property type="entry name" value="P-loop containing nucleoside triphosphate hydrolases"/>
    <property type="match status" value="1"/>
</dbReference>
<dbReference type="InterPro" id="IPR052705">
    <property type="entry name" value="Gliding_Motility_GTPase"/>
</dbReference>
<evidence type="ECO:0000256" key="3">
    <source>
        <dbReference type="ARBA" id="ARBA00022801"/>
    </source>
</evidence>
<dbReference type="STRING" id="915471.SAMN05216201_12326"/>
<reference evidence="6" key="1">
    <citation type="submission" date="2016-10" db="EMBL/GenBank/DDBJ databases">
        <authorList>
            <person name="Varghese N."/>
            <person name="Submissions S."/>
        </authorList>
    </citation>
    <scope>NUCLEOTIDE SEQUENCE [LARGE SCALE GENOMIC DNA]</scope>
    <source>
        <strain evidence="6">LMG 25967</strain>
    </source>
</reference>
<keyword evidence="3" id="KW-0378">Hydrolase</keyword>
<accession>A0A1H7C9W6</accession>
<organism evidence="5 6">
    <name type="scientific">Pseudomonas linyingensis</name>
    <dbReference type="NCBI Taxonomy" id="915471"/>
    <lineage>
        <taxon>Bacteria</taxon>
        <taxon>Pseudomonadati</taxon>
        <taxon>Pseudomonadota</taxon>
        <taxon>Gammaproteobacteria</taxon>
        <taxon>Pseudomonadales</taxon>
        <taxon>Pseudomonadaceae</taxon>
        <taxon>Pseudomonas</taxon>
    </lineage>
</organism>
<keyword evidence="6" id="KW-1185">Reference proteome</keyword>
<dbReference type="PANTHER" id="PTHR42708:SF1">
    <property type="entry name" value="GLIDING MOTILITY PROTEIN MGLA"/>
    <property type="match status" value="1"/>
</dbReference>
<dbReference type="InterPro" id="IPR027417">
    <property type="entry name" value="P-loop_NTPase"/>
</dbReference>
<dbReference type="RefSeq" id="WP_090313400.1">
    <property type="nucleotide sequence ID" value="NZ_FNZE01000023.1"/>
</dbReference>
<evidence type="ECO:0000256" key="2">
    <source>
        <dbReference type="ARBA" id="ARBA00022741"/>
    </source>
</evidence>
<keyword evidence="2" id="KW-0547">Nucleotide-binding</keyword>
<dbReference type="Pfam" id="PF03029">
    <property type="entry name" value="ATP_bind_1"/>
    <property type="match status" value="1"/>
</dbReference>
<evidence type="ECO:0000313" key="5">
    <source>
        <dbReference type="EMBL" id="SEJ86653.1"/>
    </source>
</evidence>
<dbReference type="CDD" id="cd00882">
    <property type="entry name" value="Ras_like_GTPase"/>
    <property type="match status" value="1"/>
</dbReference>
<dbReference type="Gene3D" id="3.40.50.300">
    <property type="entry name" value="P-loop containing nucleotide triphosphate hydrolases"/>
    <property type="match status" value="1"/>
</dbReference>
<dbReference type="InterPro" id="IPR004130">
    <property type="entry name" value="Gpn"/>
</dbReference>
<dbReference type="AlphaFoldDB" id="A0A1H7C9W6"/>